<evidence type="ECO:0000256" key="1">
    <source>
        <dbReference type="ARBA" id="ARBA00004141"/>
    </source>
</evidence>
<comment type="subcellular location">
    <subcellularLocation>
        <location evidence="1">Membrane</location>
        <topology evidence="1">Multi-pass membrane protein</topology>
    </subcellularLocation>
</comment>
<protein>
    <submittedName>
        <fullName evidence="12">Rhodopsin</fullName>
    </submittedName>
</protein>
<keyword evidence="3" id="KW-0597">Phosphoprotein</keyword>
<keyword evidence="6" id="KW-0297">G-protein coupled receptor</keyword>
<evidence type="ECO:0000256" key="9">
    <source>
        <dbReference type="ARBA" id="ARBA00023224"/>
    </source>
</evidence>
<keyword evidence="5 10" id="KW-1133">Transmembrane helix</keyword>
<dbReference type="PROSITE" id="PS50262">
    <property type="entry name" value="G_PROTEIN_RECEP_F1_2"/>
    <property type="match status" value="1"/>
</dbReference>
<evidence type="ECO:0000256" key="4">
    <source>
        <dbReference type="ARBA" id="ARBA00022692"/>
    </source>
</evidence>
<evidence type="ECO:0000256" key="3">
    <source>
        <dbReference type="ARBA" id="ARBA00022553"/>
    </source>
</evidence>
<dbReference type="GO" id="GO:0016020">
    <property type="term" value="C:membrane"/>
    <property type="evidence" value="ECO:0007669"/>
    <property type="project" value="UniProtKB-SubCell"/>
</dbReference>
<evidence type="ECO:0000256" key="5">
    <source>
        <dbReference type="ARBA" id="ARBA00022989"/>
    </source>
</evidence>
<dbReference type="PRINTS" id="PR00237">
    <property type="entry name" value="GPCRRHODOPSN"/>
</dbReference>
<dbReference type="PRINTS" id="PR00578">
    <property type="entry name" value="OPSINLTRLEYE"/>
</dbReference>
<keyword evidence="9" id="KW-0807">Transducer</keyword>
<evidence type="ECO:0000256" key="6">
    <source>
        <dbReference type="ARBA" id="ARBA00023040"/>
    </source>
</evidence>
<accession>A0A5B7IX20</accession>
<keyword evidence="13" id="KW-1185">Reference proteome</keyword>
<evidence type="ECO:0000256" key="7">
    <source>
        <dbReference type="ARBA" id="ARBA00023136"/>
    </source>
</evidence>
<proteinExistence type="inferred from homology"/>
<dbReference type="SUPFAM" id="SSF81321">
    <property type="entry name" value="Family A G protein-coupled receptor-like"/>
    <property type="match status" value="1"/>
</dbReference>
<gene>
    <name evidence="12" type="primary">OPSD</name>
    <name evidence="12" type="ORF">E2C01_081079</name>
</gene>
<name>A0A5B7IX20_PORTR</name>
<comment type="similarity">
    <text evidence="2">Belongs to the G-protein coupled receptor 1 family.</text>
</comment>
<dbReference type="PANTHER" id="PTHR24235">
    <property type="entry name" value="NEUROPEPTIDE Y RECEPTOR"/>
    <property type="match status" value="1"/>
</dbReference>
<organism evidence="12 13">
    <name type="scientific">Portunus trituberculatus</name>
    <name type="common">Swimming crab</name>
    <name type="synonym">Neptunus trituberculatus</name>
    <dbReference type="NCBI Taxonomy" id="210409"/>
    <lineage>
        <taxon>Eukaryota</taxon>
        <taxon>Metazoa</taxon>
        <taxon>Ecdysozoa</taxon>
        <taxon>Arthropoda</taxon>
        <taxon>Crustacea</taxon>
        <taxon>Multicrustacea</taxon>
        <taxon>Malacostraca</taxon>
        <taxon>Eumalacostraca</taxon>
        <taxon>Eucarida</taxon>
        <taxon>Decapoda</taxon>
        <taxon>Pleocyemata</taxon>
        <taxon>Brachyura</taxon>
        <taxon>Eubrachyura</taxon>
        <taxon>Portunoidea</taxon>
        <taxon>Portunidae</taxon>
        <taxon>Portuninae</taxon>
        <taxon>Portunus</taxon>
    </lineage>
</organism>
<dbReference type="OrthoDB" id="9996086at2759"/>
<sequence length="163" mass="18688">MLSSLTGWCWCRQAWVRAGYGRLDPTSWEAANVTLLDLVRPEVHHKVHQHWHSFPPPHPLWHPVLGTLYTIIGLLSLTGNGIVLWVFSFTRSLRSGTNLLTINLAFSDLLMMLTQFPILVANCFNQSWTLGPFACEVRKLPLKTRLSLCSLLFSDKLRTYQRE</sequence>
<feature type="domain" description="G-protein coupled receptors family 1 profile" evidence="11">
    <location>
        <begin position="79"/>
        <end position="137"/>
    </location>
</feature>
<evidence type="ECO:0000313" key="12">
    <source>
        <dbReference type="EMBL" id="MPC86256.1"/>
    </source>
</evidence>
<keyword evidence="7 10" id="KW-0472">Membrane</keyword>
<dbReference type="InterPro" id="IPR001391">
    <property type="entry name" value="Opsin_lateye"/>
</dbReference>
<evidence type="ECO:0000313" key="13">
    <source>
        <dbReference type="Proteomes" id="UP000324222"/>
    </source>
</evidence>
<dbReference type="Gene3D" id="1.20.1070.10">
    <property type="entry name" value="Rhodopsin 7-helix transmembrane proteins"/>
    <property type="match status" value="1"/>
</dbReference>
<reference evidence="12 13" key="1">
    <citation type="submission" date="2019-05" db="EMBL/GenBank/DDBJ databases">
        <title>Another draft genome of Portunus trituberculatus and its Hox gene families provides insights of decapod evolution.</title>
        <authorList>
            <person name="Jeong J.-H."/>
            <person name="Song I."/>
            <person name="Kim S."/>
            <person name="Choi T."/>
            <person name="Kim D."/>
            <person name="Ryu S."/>
            <person name="Kim W."/>
        </authorList>
    </citation>
    <scope>NUCLEOTIDE SEQUENCE [LARGE SCALE GENOMIC DNA]</scope>
    <source>
        <tissue evidence="12">Muscle</tissue>
    </source>
</reference>
<evidence type="ECO:0000256" key="2">
    <source>
        <dbReference type="ARBA" id="ARBA00010663"/>
    </source>
</evidence>
<feature type="transmembrane region" description="Helical" evidence="10">
    <location>
        <begin position="60"/>
        <end position="87"/>
    </location>
</feature>
<dbReference type="InterPro" id="IPR000276">
    <property type="entry name" value="GPCR_Rhodpsn"/>
</dbReference>
<dbReference type="EMBL" id="VSRR010070927">
    <property type="protein sequence ID" value="MPC86256.1"/>
    <property type="molecule type" value="Genomic_DNA"/>
</dbReference>
<keyword evidence="4 10" id="KW-0812">Transmembrane</keyword>
<dbReference type="PANTHER" id="PTHR24235:SF29">
    <property type="entry name" value="GH23382P"/>
    <property type="match status" value="1"/>
</dbReference>
<dbReference type="GO" id="GO:0004930">
    <property type="term" value="F:G protein-coupled receptor activity"/>
    <property type="evidence" value="ECO:0007669"/>
    <property type="project" value="UniProtKB-KW"/>
</dbReference>
<dbReference type="Pfam" id="PF00001">
    <property type="entry name" value="7tm_1"/>
    <property type="match status" value="1"/>
</dbReference>
<dbReference type="Proteomes" id="UP000324222">
    <property type="component" value="Unassembled WGS sequence"/>
</dbReference>
<evidence type="ECO:0000256" key="8">
    <source>
        <dbReference type="ARBA" id="ARBA00023170"/>
    </source>
</evidence>
<evidence type="ECO:0000259" key="11">
    <source>
        <dbReference type="PROSITE" id="PS50262"/>
    </source>
</evidence>
<feature type="transmembrane region" description="Helical" evidence="10">
    <location>
        <begin position="99"/>
        <end position="120"/>
    </location>
</feature>
<dbReference type="GO" id="GO:0007602">
    <property type="term" value="P:phototransduction"/>
    <property type="evidence" value="ECO:0007669"/>
    <property type="project" value="InterPro"/>
</dbReference>
<comment type="caution">
    <text evidence="12">The sequence shown here is derived from an EMBL/GenBank/DDBJ whole genome shotgun (WGS) entry which is preliminary data.</text>
</comment>
<dbReference type="InterPro" id="IPR017452">
    <property type="entry name" value="GPCR_Rhodpsn_7TM"/>
</dbReference>
<dbReference type="AlphaFoldDB" id="A0A5B7IX20"/>
<evidence type="ECO:0000256" key="10">
    <source>
        <dbReference type="SAM" id="Phobius"/>
    </source>
</evidence>
<keyword evidence="8" id="KW-0675">Receptor</keyword>